<feature type="transmembrane region" description="Helical" evidence="9">
    <location>
        <begin position="64"/>
        <end position="85"/>
    </location>
</feature>
<feature type="transmembrane region" description="Helical" evidence="9">
    <location>
        <begin position="126"/>
        <end position="144"/>
    </location>
</feature>
<keyword evidence="3 9" id="KW-1003">Cell membrane</keyword>
<dbReference type="GO" id="GO:0005886">
    <property type="term" value="C:plasma membrane"/>
    <property type="evidence" value="ECO:0007669"/>
    <property type="project" value="UniProtKB-SubCell"/>
</dbReference>
<dbReference type="OrthoDB" id="9804277at2"/>
<dbReference type="InterPro" id="IPR004563">
    <property type="entry name" value="Apolipo_AcylTrfase"/>
</dbReference>
<dbReference type="CDD" id="cd07571">
    <property type="entry name" value="ALP_N-acyl_transferase"/>
    <property type="match status" value="1"/>
</dbReference>
<evidence type="ECO:0000256" key="3">
    <source>
        <dbReference type="ARBA" id="ARBA00022475"/>
    </source>
</evidence>
<comment type="subcellular location">
    <subcellularLocation>
        <location evidence="1 9">Cell membrane</location>
        <topology evidence="1 9">Multi-pass membrane protein</topology>
    </subcellularLocation>
</comment>
<keyword evidence="5 9" id="KW-0812">Transmembrane</keyword>
<evidence type="ECO:0000256" key="1">
    <source>
        <dbReference type="ARBA" id="ARBA00004651"/>
    </source>
</evidence>
<feature type="transmembrane region" description="Helical" evidence="9">
    <location>
        <begin position="12"/>
        <end position="31"/>
    </location>
</feature>
<dbReference type="EMBL" id="QYUK01000011">
    <property type="protein sequence ID" value="RJF89556.1"/>
    <property type="molecule type" value="Genomic_DNA"/>
</dbReference>
<feature type="transmembrane region" description="Helical" evidence="9">
    <location>
        <begin position="491"/>
        <end position="510"/>
    </location>
</feature>
<dbReference type="PANTHER" id="PTHR38686:SF1">
    <property type="entry name" value="APOLIPOPROTEIN N-ACYLTRANSFERASE"/>
    <property type="match status" value="1"/>
</dbReference>
<evidence type="ECO:0000313" key="12">
    <source>
        <dbReference type="Proteomes" id="UP000284605"/>
    </source>
</evidence>
<gene>
    <name evidence="9 11" type="primary">lnt</name>
    <name evidence="11" type="ORF">D3874_23440</name>
</gene>
<evidence type="ECO:0000256" key="8">
    <source>
        <dbReference type="ARBA" id="ARBA00023315"/>
    </source>
</evidence>
<comment type="caution">
    <text evidence="11">The sequence shown here is derived from an EMBL/GenBank/DDBJ whole genome shotgun (WGS) entry which is preliminary data.</text>
</comment>
<dbReference type="GO" id="GO:0042158">
    <property type="term" value="P:lipoprotein biosynthetic process"/>
    <property type="evidence" value="ECO:0007669"/>
    <property type="project" value="UniProtKB-UniRule"/>
</dbReference>
<organism evidence="11 12">
    <name type="scientific">Oleomonas cavernae</name>
    <dbReference type="NCBI Taxonomy" id="2320859"/>
    <lineage>
        <taxon>Bacteria</taxon>
        <taxon>Pseudomonadati</taxon>
        <taxon>Pseudomonadota</taxon>
        <taxon>Alphaproteobacteria</taxon>
        <taxon>Acetobacterales</taxon>
        <taxon>Acetobacteraceae</taxon>
        <taxon>Oleomonas</taxon>
    </lineage>
</organism>
<evidence type="ECO:0000256" key="6">
    <source>
        <dbReference type="ARBA" id="ARBA00022989"/>
    </source>
</evidence>
<proteinExistence type="inferred from homology"/>
<keyword evidence="7 9" id="KW-0472">Membrane</keyword>
<dbReference type="GO" id="GO:0016410">
    <property type="term" value="F:N-acyltransferase activity"/>
    <property type="evidence" value="ECO:0007669"/>
    <property type="project" value="UniProtKB-UniRule"/>
</dbReference>
<sequence>MTHLIETIAGLAGWRRALVAVLAGALSVPALPPFNVWPALFVTLPVLVLLVDGAGSWRRAAVAGWWWSLGHFVAGLYWIGIALMVDPERFAWLLPFADLGLPAVFAVFPAAAVALGYALGRRGAGLLFALAGAWVLGEFARGHVLTGFPWNPLAAIWIETPSVAQAAAVVGAYGLSGATFLVAGLPALFLRPAPGRAVATVAAAAVAVAVVGFGSARLPDGAAARAEPALRIRLVQGNIDQRLKHSDAARAEHFERHMLLSQRAAADGRPPRVVVWPETALPYTLAASPGLGQILGSLVGEDGIALIGAVRIEEDAQGFRAWNSLHAIRPDGTVAGTYDKHHLVPFGEYLPLRGILGTIGLDKLAVGAVDFSSGPGPQGLDLPGLPRVLPLICYEAIFPEAAIDGGGRPAWLVNVTNDAWFGTSSGPPQHLAAARLRAIEQGLPLMRAANTGISAAIDPYGRVEQALGLGVAGIIDADLPAALPPTLFSRAGSLAPLLPALVLLGLGLALRRRSA</sequence>
<comment type="catalytic activity">
    <reaction evidence="9">
        <text>N-terminal S-1,2-diacyl-sn-glyceryl-L-cysteinyl-[lipoprotein] + a glycerophospholipid = N-acyl-S-1,2-diacyl-sn-glyceryl-L-cysteinyl-[lipoprotein] + a 2-acyl-sn-glycero-3-phospholipid + H(+)</text>
        <dbReference type="Rhea" id="RHEA:48228"/>
        <dbReference type="Rhea" id="RHEA-COMP:14681"/>
        <dbReference type="Rhea" id="RHEA-COMP:14684"/>
        <dbReference type="ChEBI" id="CHEBI:15378"/>
        <dbReference type="ChEBI" id="CHEBI:136912"/>
        <dbReference type="ChEBI" id="CHEBI:140656"/>
        <dbReference type="ChEBI" id="CHEBI:140657"/>
        <dbReference type="ChEBI" id="CHEBI:140660"/>
        <dbReference type="EC" id="2.3.1.269"/>
    </reaction>
</comment>
<dbReference type="NCBIfam" id="TIGR00546">
    <property type="entry name" value="lnt"/>
    <property type="match status" value="1"/>
</dbReference>
<evidence type="ECO:0000256" key="5">
    <source>
        <dbReference type="ARBA" id="ARBA00022692"/>
    </source>
</evidence>
<feature type="transmembrane region" description="Helical" evidence="9">
    <location>
        <begin position="164"/>
        <end position="190"/>
    </location>
</feature>
<feature type="transmembrane region" description="Helical" evidence="9">
    <location>
        <begin position="91"/>
        <end position="119"/>
    </location>
</feature>
<keyword evidence="4 9" id="KW-0808">Transferase</keyword>
<reference evidence="11 12" key="1">
    <citation type="submission" date="2018-09" db="EMBL/GenBank/DDBJ databases">
        <authorList>
            <person name="Zhu H."/>
        </authorList>
    </citation>
    <scope>NUCLEOTIDE SEQUENCE [LARGE SCALE GENOMIC DNA]</scope>
    <source>
        <strain evidence="11 12">K1W22B-8</strain>
    </source>
</reference>
<evidence type="ECO:0000259" key="10">
    <source>
        <dbReference type="PROSITE" id="PS50263"/>
    </source>
</evidence>
<dbReference type="Pfam" id="PF20154">
    <property type="entry name" value="LNT_N"/>
    <property type="match status" value="1"/>
</dbReference>
<dbReference type="Pfam" id="PF00795">
    <property type="entry name" value="CN_hydrolase"/>
    <property type="match status" value="1"/>
</dbReference>
<dbReference type="InterPro" id="IPR045378">
    <property type="entry name" value="LNT_N"/>
</dbReference>
<dbReference type="InterPro" id="IPR003010">
    <property type="entry name" value="C-N_Hydrolase"/>
</dbReference>
<dbReference type="RefSeq" id="WP_119781569.1">
    <property type="nucleotide sequence ID" value="NZ_QYUK01000011.1"/>
</dbReference>
<dbReference type="AlphaFoldDB" id="A0A418WHP2"/>
<comment type="similarity">
    <text evidence="2 9">Belongs to the CN hydrolase family. Apolipoprotein N-acyltransferase subfamily.</text>
</comment>
<name>A0A418WHP2_9PROT</name>
<dbReference type="SUPFAM" id="SSF56317">
    <property type="entry name" value="Carbon-nitrogen hydrolase"/>
    <property type="match status" value="1"/>
</dbReference>
<feature type="transmembrane region" description="Helical" evidence="9">
    <location>
        <begin position="37"/>
        <end position="57"/>
    </location>
</feature>
<dbReference type="Proteomes" id="UP000284605">
    <property type="component" value="Unassembled WGS sequence"/>
</dbReference>
<dbReference type="Gene3D" id="3.60.110.10">
    <property type="entry name" value="Carbon-nitrogen hydrolase"/>
    <property type="match status" value="1"/>
</dbReference>
<dbReference type="PROSITE" id="PS50263">
    <property type="entry name" value="CN_HYDROLASE"/>
    <property type="match status" value="1"/>
</dbReference>
<keyword evidence="6 9" id="KW-1133">Transmembrane helix</keyword>
<keyword evidence="11" id="KW-0449">Lipoprotein</keyword>
<dbReference type="EC" id="2.3.1.269" evidence="9"/>
<dbReference type="HAMAP" id="MF_01148">
    <property type="entry name" value="Lnt"/>
    <property type="match status" value="1"/>
</dbReference>
<dbReference type="UniPathway" id="UPA00666"/>
<evidence type="ECO:0000256" key="4">
    <source>
        <dbReference type="ARBA" id="ARBA00022679"/>
    </source>
</evidence>
<accession>A0A418WHP2</accession>
<evidence type="ECO:0000256" key="9">
    <source>
        <dbReference type="HAMAP-Rule" id="MF_01148"/>
    </source>
</evidence>
<feature type="transmembrane region" description="Helical" evidence="9">
    <location>
        <begin position="197"/>
        <end position="216"/>
    </location>
</feature>
<evidence type="ECO:0000256" key="7">
    <source>
        <dbReference type="ARBA" id="ARBA00023136"/>
    </source>
</evidence>
<evidence type="ECO:0000256" key="2">
    <source>
        <dbReference type="ARBA" id="ARBA00010065"/>
    </source>
</evidence>
<feature type="domain" description="CN hydrolase" evidence="10">
    <location>
        <begin position="235"/>
        <end position="481"/>
    </location>
</feature>
<comment type="function">
    <text evidence="9">Catalyzes the phospholipid dependent N-acylation of the N-terminal cysteine of apolipoprotein, the last step in lipoprotein maturation.</text>
</comment>
<dbReference type="PANTHER" id="PTHR38686">
    <property type="entry name" value="APOLIPOPROTEIN N-ACYLTRANSFERASE"/>
    <property type="match status" value="1"/>
</dbReference>
<evidence type="ECO:0000313" key="11">
    <source>
        <dbReference type="EMBL" id="RJF89556.1"/>
    </source>
</evidence>
<comment type="pathway">
    <text evidence="9">Protein modification; lipoprotein biosynthesis (N-acyl transfer).</text>
</comment>
<keyword evidence="12" id="KW-1185">Reference proteome</keyword>
<dbReference type="InterPro" id="IPR036526">
    <property type="entry name" value="C-N_Hydrolase_sf"/>
</dbReference>
<keyword evidence="8 9" id="KW-0012">Acyltransferase</keyword>
<protein>
    <recommendedName>
        <fullName evidence="9">Apolipoprotein N-acyltransferase</fullName>
        <shortName evidence="9">ALP N-acyltransferase</shortName>
        <ecNumber evidence="9">2.3.1.269</ecNumber>
    </recommendedName>
</protein>